<dbReference type="EMBL" id="JAABOE010000014">
    <property type="protein sequence ID" value="KAF3187383.1"/>
    <property type="molecule type" value="Genomic_DNA"/>
</dbReference>
<dbReference type="Proteomes" id="UP000479691">
    <property type="component" value="Unassembled WGS sequence"/>
</dbReference>
<evidence type="ECO:0008006" key="4">
    <source>
        <dbReference type="Google" id="ProtNLM"/>
    </source>
</evidence>
<reference evidence="2 3" key="1">
    <citation type="submission" date="2019-06" db="EMBL/GenBank/DDBJ databases">
        <authorList>
            <person name="Palmer J.M."/>
        </authorList>
    </citation>
    <scope>NUCLEOTIDE SEQUENCE [LARGE SCALE GENOMIC DNA]</scope>
    <source>
        <strain evidence="2 3">TWF788</strain>
    </source>
</reference>
<feature type="chain" id="PRO_5028975675" description="Apple domain-containing protein" evidence="1">
    <location>
        <begin position="30"/>
        <end position="359"/>
    </location>
</feature>
<accession>A0A7C8U2U5</accession>
<evidence type="ECO:0000313" key="3">
    <source>
        <dbReference type="Proteomes" id="UP000479691"/>
    </source>
</evidence>
<sequence>MKTQDSVSLAPLVALFLDLAPALPAAAKAKTTYTTIPVTTTYVNQVTTTVPVTISTSIKSNVTYTITPNVVLTVKIVPTKIKTSTYGTTVSAVTVTSVYYTKVPITAATATAKKTTSAAAPACTGVEGTASDAYFNLQIGDWYQNIPDVKSRSDKCALFDDCYAFEYLPIANLDPMYPQNCWLYNKPFGNYITKESTGMFFYDQSWFATANRIKTPSHPKNKVCGVLGGVSTQNGRTKVGDIFTGNFDACAKYCLGLSNCQLYMYSEIEFQDGYNCHAYSSDWMAGSSLAGQPVASVEDMRSKNLYRIVFERDCASAVECCFGFIFWELSWIWVKVYRSKLVPSLSKIQTLLYNRSLAR</sequence>
<evidence type="ECO:0000256" key="1">
    <source>
        <dbReference type="SAM" id="SignalP"/>
    </source>
</evidence>
<dbReference type="AlphaFoldDB" id="A0A7C8U2U5"/>
<evidence type="ECO:0000313" key="2">
    <source>
        <dbReference type="EMBL" id="KAF3187383.1"/>
    </source>
</evidence>
<organism evidence="2 3">
    <name type="scientific">Orbilia oligospora</name>
    <name type="common">Nematode-trapping fungus</name>
    <name type="synonym">Arthrobotrys oligospora</name>
    <dbReference type="NCBI Taxonomy" id="2813651"/>
    <lineage>
        <taxon>Eukaryota</taxon>
        <taxon>Fungi</taxon>
        <taxon>Dikarya</taxon>
        <taxon>Ascomycota</taxon>
        <taxon>Pezizomycotina</taxon>
        <taxon>Orbiliomycetes</taxon>
        <taxon>Orbiliales</taxon>
        <taxon>Orbiliaceae</taxon>
        <taxon>Orbilia</taxon>
    </lineage>
</organism>
<feature type="signal peptide" evidence="1">
    <location>
        <begin position="1"/>
        <end position="29"/>
    </location>
</feature>
<protein>
    <recommendedName>
        <fullName evidence="4">Apple domain-containing protein</fullName>
    </recommendedName>
</protein>
<gene>
    <name evidence="2" type="ORF">TWF788_002301</name>
</gene>
<proteinExistence type="predicted"/>
<comment type="caution">
    <text evidence="2">The sequence shown here is derived from an EMBL/GenBank/DDBJ whole genome shotgun (WGS) entry which is preliminary data.</text>
</comment>
<name>A0A7C8U2U5_ORBOL</name>
<keyword evidence="1" id="KW-0732">Signal</keyword>